<evidence type="ECO:0000256" key="1">
    <source>
        <dbReference type="SAM" id="MobiDB-lite"/>
    </source>
</evidence>
<feature type="region of interest" description="Disordered" evidence="1">
    <location>
        <begin position="92"/>
        <end position="250"/>
    </location>
</feature>
<reference evidence="2" key="1">
    <citation type="submission" date="2022-12" db="EMBL/GenBank/DDBJ databases">
        <title>Genome assemblies of Blomia tropicalis.</title>
        <authorList>
            <person name="Cui Y."/>
        </authorList>
    </citation>
    <scope>NUCLEOTIDE SEQUENCE</scope>
    <source>
        <tissue evidence="2">Adult mites</tissue>
    </source>
</reference>
<feature type="region of interest" description="Disordered" evidence="1">
    <location>
        <begin position="1"/>
        <end position="54"/>
    </location>
</feature>
<proteinExistence type="predicted"/>
<dbReference type="Proteomes" id="UP001142055">
    <property type="component" value="Chromosome 1"/>
</dbReference>
<feature type="compositionally biased region" description="Polar residues" evidence="1">
    <location>
        <begin position="92"/>
        <end position="104"/>
    </location>
</feature>
<evidence type="ECO:0000313" key="3">
    <source>
        <dbReference type="Proteomes" id="UP001142055"/>
    </source>
</evidence>
<comment type="caution">
    <text evidence="2">The sequence shown here is derived from an EMBL/GenBank/DDBJ whole genome shotgun (WGS) entry which is preliminary data.</text>
</comment>
<accession>A0A9Q0MHB0</accession>
<feature type="compositionally biased region" description="Basic and acidic residues" evidence="1">
    <location>
        <begin position="220"/>
        <end position="242"/>
    </location>
</feature>
<organism evidence="2 3">
    <name type="scientific">Blomia tropicalis</name>
    <name type="common">Mite</name>
    <dbReference type="NCBI Taxonomy" id="40697"/>
    <lineage>
        <taxon>Eukaryota</taxon>
        <taxon>Metazoa</taxon>
        <taxon>Ecdysozoa</taxon>
        <taxon>Arthropoda</taxon>
        <taxon>Chelicerata</taxon>
        <taxon>Arachnida</taxon>
        <taxon>Acari</taxon>
        <taxon>Acariformes</taxon>
        <taxon>Sarcoptiformes</taxon>
        <taxon>Astigmata</taxon>
        <taxon>Glycyphagoidea</taxon>
        <taxon>Echimyopodidae</taxon>
        <taxon>Blomia</taxon>
    </lineage>
</organism>
<evidence type="ECO:0000313" key="2">
    <source>
        <dbReference type="EMBL" id="KAJ6225712.1"/>
    </source>
</evidence>
<name>A0A9Q0MHB0_BLOTA</name>
<keyword evidence="3" id="KW-1185">Reference proteome</keyword>
<feature type="compositionally biased region" description="Basic and acidic residues" evidence="1">
    <location>
        <begin position="138"/>
        <end position="205"/>
    </location>
</feature>
<dbReference type="OrthoDB" id="10671916at2759"/>
<dbReference type="AlphaFoldDB" id="A0A9Q0MHB0"/>
<dbReference type="EMBL" id="JAPWDV010000001">
    <property type="protein sequence ID" value="KAJ6225712.1"/>
    <property type="molecule type" value="Genomic_DNA"/>
</dbReference>
<protein>
    <submittedName>
        <fullName evidence="2">Uncharacterized protein</fullName>
    </submittedName>
</protein>
<gene>
    <name evidence="2" type="ORF">RDWZM_004257</name>
</gene>
<sequence>MSNIDDPTNVKPAPMKLAGQRDSSTTRQGQDKSLNKIQPNCELRRDASPLNNVNTHPLLKMNEYQKNCEQSDDSDSNCEFVVKQFGYNSTPVSASSLCTTTAAPKQTAKGNKGVSARITRTEPVPVLKTNSKPAIPVKSKEKEKDKGKDKEKEKEKEKDKEKKDQEVNNVTKERKESKERKDCVLKNKESNSKEVKSKDGKDVAKKHSKSNCNRVNKSNKPKEKEKEKEKEKIRDKDKEIKEKKKTANKK</sequence>